<evidence type="ECO:0000313" key="2">
    <source>
        <dbReference type="EMBL" id="PTU74763.1"/>
    </source>
</evidence>
<dbReference type="InterPro" id="IPR005146">
    <property type="entry name" value="B3/B4_tRNA-bd"/>
</dbReference>
<proteinExistence type="predicted"/>
<dbReference type="InterPro" id="IPR020825">
    <property type="entry name" value="Phe-tRNA_synthase-like_B3/B4"/>
</dbReference>
<evidence type="ECO:0000259" key="1">
    <source>
        <dbReference type="SMART" id="SM00873"/>
    </source>
</evidence>
<dbReference type="Proteomes" id="UP000244064">
    <property type="component" value="Unassembled WGS sequence"/>
</dbReference>
<name>A0A2T5PAJ6_9PSED</name>
<dbReference type="Pfam" id="PF03483">
    <property type="entry name" value="B3_4"/>
    <property type="match status" value="1"/>
</dbReference>
<keyword evidence="3" id="KW-1185">Reference proteome</keyword>
<organism evidence="2 3">
    <name type="scientific">Pseudomonas mangrovi</name>
    <dbReference type="NCBI Taxonomy" id="2161748"/>
    <lineage>
        <taxon>Bacteria</taxon>
        <taxon>Pseudomonadati</taxon>
        <taxon>Pseudomonadota</taxon>
        <taxon>Gammaproteobacteria</taxon>
        <taxon>Pseudomonadales</taxon>
        <taxon>Pseudomonadaceae</taxon>
        <taxon>Pseudomonas</taxon>
    </lineage>
</organism>
<dbReference type="AlphaFoldDB" id="A0A2T5PAJ6"/>
<dbReference type="SMART" id="SM00873">
    <property type="entry name" value="B3_4"/>
    <property type="match status" value="1"/>
</dbReference>
<accession>A0A2T5PAJ6</accession>
<gene>
    <name evidence="2" type="ORF">DBO85_07620</name>
</gene>
<dbReference type="OrthoDB" id="276580at2"/>
<dbReference type="PANTHER" id="PTHR39209:SF2">
    <property type="entry name" value="CYTOPLASMIC PROTEIN"/>
    <property type="match status" value="1"/>
</dbReference>
<dbReference type="RefSeq" id="WP_108106665.1">
    <property type="nucleotide sequence ID" value="NZ_QASN01000014.1"/>
</dbReference>
<protein>
    <recommendedName>
        <fullName evidence="1">B3/B4 tRNA-binding domain-containing protein</fullName>
    </recommendedName>
</protein>
<feature type="domain" description="B3/B4 tRNA-binding" evidence="1">
    <location>
        <begin position="59"/>
        <end position="210"/>
    </location>
</feature>
<dbReference type="EMBL" id="QASN01000014">
    <property type="protein sequence ID" value="PTU74763.1"/>
    <property type="molecule type" value="Genomic_DNA"/>
</dbReference>
<dbReference type="GO" id="GO:0004826">
    <property type="term" value="F:phenylalanine-tRNA ligase activity"/>
    <property type="evidence" value="ECO:0007669"/>
    <property type="project" value="InterPro"/>
</dbReference>
<dbReference type="GO" id="GO:0003723">
    <property type="term" value="F:RNA binding"/>
    <property type="evidence" value="ECO:0007669"/>
    <property type="project" value="InterPro"/>
</dbReference>
<dbReference type="PANTHER" id="PTHR39209">
    <property type="match status" value="1"/>
</dbReference>
<comment type="caution">
    <text evidence="2">The sequence shown here is derived from an EMBL/GenBank/DDBJ whole genome shotgun (WGS) entry which is preliminary data.</text>
</comment>
<evidence type="ECO:0000313" key="3">
    <source>
        <dbReference type="Proteomes" id="UP000244064"/>
    </source>
</evidence>
<dbReference type="Gene3D" id="3.50.40.10">
    <property type="entry name" value="Phenylalanyl-trna Synthetase, Chain B, domain 3"/>
    <property type="match status" value="1"/>
</dbReference>
<sequence>MLSPIFRLATPPTLGLQAIAFSLHSLDNRHYGSALTARLGELQAAFDVHASRQRMQGFDQLRQRLGRSPRRFPASPQALLEVYLRNGALRPISPIVDLYNQWSLNSGLSIGAHDLQRLQLPVSLTLARGGEPFQPLGSERNEALPAGEYAYLDGAGQVLCRMEYRQCAATALQPESSAVLFIVQGHPQTDPDYLSQCAQALKHDLLRCCTGSINRVA</sequence>
<reference evidence="2" key="1">
    <citation type="submission" date="2018-04" db="EMBL/GenBank/DDBJ databases">
        <title>Pseudomonas sp. nov., isolated from mangrove soil.</title>
        <authorList>
            <person name="Chen C."/>
        </authorList>
    </citation>
    <scope>NUCLEOTIDE SEQUENCE [LARGE SCALE GENOMIC DNA]</scope>
    <source>
        <strain evidence="2">TC-11</strain>
    </source>
</reference>
<dbReference type="SUPFAM" id="SSF56037">
    <property type="entry name" value="PheT/TilS domain"/>
    <property type="match status" value="1"/>
</dbReference>